<protein>
    <submittedName>
        <fullName evidence="2">Uncharacterized protein</fullName>
    </submittedName>
</protein>
<name>A0A1H2UFQ0_9RHOB</name>
<evidence type="ECO:0000256" key="1">
    <source>
        <dbReference type="SAM" id="SignalP"/>
    </source>
</evidence>
<sequence length="195" mass="21043">MRKLIFALFVAAGLIGAALPDTALAEATRAQCSCDHEAKGDKQHGATVANASACFLTENENNHWCSFDVDALEGSSRQQEFLLVLRGQVGTGAAEDVILSRLTEYRTAPDVSERLKARGFDTASAVDRTQSILKDNNDLLNKCLGAFVDLDPGEFAKMAEGDGLACGVNAETGWLNLEFRFDGWKLLYLTEPPVG</sequence>
<dbReference type="OrthoDB" id="8421379at2"/>
<reference evidence="3" key="1">
    <citation type="submission" date="2016-10" db="EMBL/GenBank/DDBJ databases">
        <authorList>
            <person name="Varghese N."/>
            <person name="Submissions S."/>
        </authorList>
    </citation>
    <scope>NUCLEOTIDE SEQUENCE [LARGE SCALE GENOMIC DNA]</scope>
    <source>
        <strain evidence="3">DSM 27839</strain>
    </source>
</reference>
<keyword evidence="1" id="KW-0732">Signal</keyword>
<keyword evidence="3" id="KW-1185">Reference proteome</keyword>
<dbReference type="AlphaFoldDB" id="A0A1H2UFQ0"/>
<evidence type="ECO:0000313" key="2">
    <source>
        <dbReference type="EMBL" id="SDW54379.1"/>
    </source>
</evidence>
<dbReference type="STRING" id="985054.SAMN05444358_1011108"/>
<feature type="signal peptide" evidence="1">
    <location>
        <begin position="1"/>
        <end position="25"/>
    </location>
</feature>
<dbReference type="Proteomes" id="UP000183400">
    <property type="component" value="Unassembled WGS sequence"/>
</dbReference>
<dbReference type="RefSeq" id="WP_074735087.1">
    <property type="nucleotide sequence ID" value="NZ_FNNP01000001.1"/>
</dbReference>
<organism evidence="2 3">
    <name type="scientific">Ruegeria halocynthiae</name>
    <dbReference type="NCBI Taxonomy" id="985054"/>
    <lineage>
        <taxon>Bacteria</taxon>
        <taxon>Pseudomonadati</taxon>
        <taxon>Pseudomonadota</taxon>
        <taxon>Alphaproteobacteria</taxon>
        <taxon>Rhodobacterales</taxon>
        <taxon>Roseobacteraceae</taxon>
        <taxon>Ruegeria</taxon>
    </lineage>
</organism>
<feature type="chain" id="PRO_5010267230" evidence="1">
    <location>
        <begin position="26"/>
        <end position="195"/>
    </location>
</feature>
<dbReference type="EMBL" id="FNNP01000001">
    <property type="protein sequence ID" value="SDW54379.1"/>
    <property type="molecule type" value="Genomic_DNA"/>
</dbReference>
<proteinExistence type="predicted"/>
<accession>A0A1H2UFQ0</accession>
<evidence type="ECO:0000313" key="3">
    <source>
        <dbReference type="Proteomes" id="UP000183400"/>
    </source>
</evidence>
<gene>
    <name evidence="2" type="ORF">SAMN05444358_1011108</name>
</gene>